<gene>
    <name evidence="1" type="ORF">N5A92_07590</name>
</gene>
<dbReference type="RefSeq" id="WP_252409657.1">
    <property type="nucleotide sequence ID" value="NZ_JAOCZP010000002.1"/>
</dbReference>
<evidence type="ECO:0008006" key="3">
    <source>
        <dbReference type="Google" id="ProtNLM"/>
    </source>
</evidence>
<keyword evidence="2" id="KW-1185">Reference proteome</keyword>
<name>A0ABT2LNY9_9HYPH</name>
<proteinExistence type="predicted"/>
<comment type="caution">
    <text evidence="1">The sequence shown here is derived from an EMBL/GenBank/DDBJ whole genome shotgun (WGS) entry which is preliminary data.</text>
</comment>
<organism evidence="1 2">
    <name type="scientific">Chelativorans salis</name>
    <dbReference type="NCBI Taxonomy" id="2978478"/>
    <lineage>
        <taxon>Bacteria</taxon>
        <taxon>Pseudomonadati</taxon>
        <taxon>Pseudomonadota</taxon>
        <taxon>Alphaproteobacteria</taxon>
        <taxon>Hyphomicrobiales</taxon>
        <taxon>Phyllobacteriaceae</taxon>
        <taxon>Chelativorans</taxon>
    </lineage>
</organism>
<accession>A0ABT2LNY9</accession>
<dbReference type="Proteomes" id="UP001320831">
    <property type="component" value="Unassembled WGS sequence"/>
</dbReference>
<dbReference type="EMBL" id="JAOCZP010000002">
    <property type="protein sequence ID" value="MCT7374899.1"/>
    <property type="molecule type" value="Genomic_DNA"/>
</dbReference>
<sequence>MADHARVIEARRTGTYRVSEAERETLTTALKEADQGEFATEGTVRRSLSLQDILSR</sequence>
<reference evidence="1 2" key="1">
    <citation type="submission" date="2022-09" db="EMBL/GenBank/DDBJ databases">
        <title>Chelativorans salina sp. nov., a novel slightly halophilic bacterium isolated from a saline lake sediment enrichment.</title>
        <authorList>
            <person name="Gao L."/>
            <person name="Fang B.-Z."/>
            <person name="Li W.-J."/>
        </authorList>
    </citation>
    <scope>NUCLEOTIDE SEQUENCE [LARGE SCALE GENOMIC DNA]</scope>
    <source>
        <strain evidence="1 2">EGI FJ00035</strain>
    </source>
</reference>
<protein>
    <recommendedName>
        <fullName evidence="3">Anti-sigma-28 factor FlgM C-terminal domain-containing protein</fullName>
    </recommendedName>
</protein>
<evidence type="ECO:0000313" key="1">
    <source>
        <dbReference type="EMBL" id="MCT7374899.1"/>
    </source>
</evidence>
<evidence type="ECO:0000313" key="2">
    <source>
        <dbReference type="Proteomes" id="UP001320831"/>
    </source>
</evidence>